<feature type="compositionally biased region" description="Low complexity" evidence="2">
    <location>
        <begin position="451"/>
        <end position="469"/>
    </location>
</feature>
<feature type="region of interest" description="Disordered" evidence="2">
    <location>
        <begin position="201"/>
        <end position="583"/>
    </location>
</feature>
<protein>
    <submittedName>
        <fullName evidence="4">STP1 protein</fullName>
    </submittedName>
</protein>
<evidence type="ECO:0000313" key="4">
    <source>
        <dbReference type="EMBL" id="SBT58635.1"/>
    </source>
</evidence>
<feature type="compositionally biased region" description="Basic and acidic residues" evidence="2">
    <location>
        <begin position="311"/>
        <end position="323"/>
    </location>
</feature>
<feature type="compositionally biased region" description="Low complexity" evidence="2">
    <location>
        <begin position="365"/>
        <end position="386"/>
    </location>
</feature>
<proteinExistence type="predicted"/>
<dbReference type="Pfam" id="PF12879">
    <property type="entry name" value="SICA_C"/>
    <property type="match status" value="1"/>
</dbReference>
<evidence type="ECO:0000259" key="3">
    <source>
        <dbReference type="Pfam" id="PF12879"/>
    </source>
</evidence>
<feature type="compositionally biased region" description="Polar residues" evidence="2">
    <location>
        <begin position="400"/>
        <end position="421"/>
    </location>
</feature>
<reference evidence="5" key="1">
    <citation type="submission" date="2016-05" db="EMBL/GenBank/DDBJ databases">
        <authorList>
            <person name="Naeem Raeece"/>
        </authorList>
    </citation>
    <scope>NUCLEOTIDE SEQUENCE [LARGE SCALE GENOMIC DNA]</scope>
</reference>
<evidence type="ECO:0000313" key="5">
    <source>
        <dbReference type="Proteomes" id="UP000078550"/>
    </source>
</evidence>
<dbReference type="Proteomes" id="UP000078550">
    <property type="component" value="Unassembled WGS sequence"/>
</dbReference>
<feature type="coiled-coil region" evidence="1">
    <location>
        <begin position="858"/>
        <end position="885"/>
    </location>
</feature>
<sequence length="1005" mass="114481">MAHNSGYSTLTRYIHVDAFISMIERNIKELIRKYGHINCGLRHEELCEELKKFINKTKTPILSLMDEEGKKEWNTKWSKKRNEFFNRLFEEEGFKNTCYPPKKIGNPSLYQLKSKHIQFCKERDVRLSDLRKNSEYSVCREYNMWIDSQRTAFTHEYLINVRGFTSKTVHKYFSTKEHPGGHDPSGTYLKSKLDCKQYNPSLRSHKQIPVAKPHINKQQSSREPNIIQGSQGKDGGSVTDKDSESTETKPEENKSQRPKSHTPNSQILAPSKTEGDGTHTGQATHVISKAPGSPVNRDGEKNESIPTKGKPPTDRLQTARDEALPQAKSPPLPPEVTIPTPAIQSVPAATLTTGKNRTSSKTPVTSSSLTINSDSSLNSGSPSSSDPLPPSSDTKGQDGAPQSTTSSDTLATTRPTQSIPSTERADLSLPPPQSHIQISPSVVNSAKEPGTPASSSVTTVTTTTTSPTALTRPTMITTHESISSAKEATSVFRSQEPHLPSAASEPKATEPTIKPRQTDTQTPTPLIGTNNGRISVPAQPVTDDGGKQTPLSTEASSKHNDTRPKPGVQLPNIISQNSGQKPDKVVVTADAKLPRTKDQADPMHIIYPDQIKIIKNHDQLTPHANADPGKILNVKPGKKLVNNPFTPKEKNNNPNIIPEETPSLTHIIPTLIVILGTVTLLFQLYKYTPFGFLLGRKRKRKKQDLKRIFETPEKTTYESPNIIVHELEDPNLLEQTVKSEEYVKLLKINRYKQEMQKRKKENKKTLIEVHMEVLEEYQNDEWELHKGDFLEICLRGFINEENDTYSKLPNSELTVNNTKKDKTIEDIQKKEILWNNWIENHRNILEQWKKEEWFHMLKNKWRNEEQMYKDKNDKLQENILNEQETHSIVNQKDIWKQWISKQATLIKMFNQEVWFKELVYAQDKEKDNYRINEYNNNTITTETQLKNEKSNHEHCRSENIIQKLMVQIHMMVLEECIKDEIIRNKELSIDNFIQDIHKQNNYDEK</sequence>
<evidence type="ECO:0000256" key="2">
    <source>
        <dbReference type="SAM" id="MobiDB-lite"/>
    </source>
</evidence>
<feature type="compositionally biased region" description="Polar residues" evidence="2">
    <location>
        <begin position="518"/>
        <end position="533"/>
    </location>
</feature>
<keyword evidence="1" id="KW-0175">Coiled coil</keyword>
<evidence type="ECO:0000256" key="1">
    <source>
        <dbReference type="SAM" id="Coils"/>
    </source>
</evidence>
<feature type="compositionally biased region" description="Polar residues" evidence="2">
    <location>
        <begin position="216"/>
        <end position="231"/>
    </location>
</feature>
<dbReference type="AlphaFoldDB" id="A0A1A9AQX1"/>
<feature type="domain" description="Schizont-infected cell agglutination C-terminal" evidence="3">
    <location>
        <begin position="760"/>
        <end position="813"/>
    </location>
</feature>
<gene>
    <name evidence="4" type="ORF">POVWA2_085940</name>
</gene>
<feature type="compositionally biased region" description="Polar residues" evidence="2">
    <location>
        <begin position="350"/>
        <end position="364"/>
    </location>
</feature>
<feature type="compositionally biased region" description="Basic and acidic residues" evidence="2">
    <location>
        <begin position="239"/>
        <end position="255"/>
    </location>
</feature>
<dbReference type="EMBL" id="FLRE01002428">
    <property type="protein sequence ID" value="SBT58635.1"/>
    <property type="molecule type" value="Genomic_DNA"/>
</dbReference>
<organism evidence="4 5">
    <name type="scientific">Plasmodium ovale wallikeri</name>
    <dbReference type="NCBI Taxonomy" id="864142"/>
    <lineage>
        <taxon>Eukaryota</taxon>
        <taxon>Sar</taxon>
        <taxon>Alveolata</taxon>
        <taxon>Apicomplexa</taxon>
        <taxon>Aconoidasida</taxon>
        <taxon>Haemosporida</taxon>
        <taxon>Plasmodiidae</taxon>
        <taxon>Plasmodium</taxon>
        <taxon>Plasmodium (Plasmodium)</taxon>
    </lineage>
</organism>
<name>A0A1A9AQX1_PLAOA</name>
<accession>A0A1A9AQX1</accession>
<feature type="compositionally biased region" description="Polar residues" evidence="2">
    <location>
        <begin position="474"/>
        <end position="493"/>
    </location>
</feature>
<dbReference type="InterPro" id="IPR024288">
    <property type="entry name" value="SICA_C"/>
</dbReference>